<dbReference type="VEuPathDB" id="CryptoDB:Cvel_27243"/>
<sequence>MGHVSRPIFLPRTACRCNKSILLSVYPRLNAGPYKPEHIEAVSEITARYPAAHGAPVHVGSPAEIGITHAGTSQHSAAVADTGAEGTKEGEKKSGSIRDPDYGEAVTVREGEECVFWACGVTPQRAIETASPPPPLAITHAPGHMFICDLLDRELKI</sequence>
<dbReference type="PANTHER" id="PTHR32022:SF10">
    <property type="entry name" value="D-GLUTAMATE CYCLASE, MITOCHONDRIAL"/>
    <property type="match status" value="1"/>
</dbReference>
<evidence type="ECO:0000256" key="1">
    <source>
        <dbReference type="ARBA" id="ARBA00007896"/>
    </source>
</evidence>
<dbReference type="Pfam" id="PF07286">
    <property type="entry name" value="D-Glu_cyclase"/>
    <property type="match status" value="2"/>
</dbReference>
<feature type="region of interest" description="Disordered" evidence="3">
    <location>
        <begin position="71"/>
        <end position="101"/>
    </location>
</feature>
<dbReference type="EMBL" id="CDMZ01002603">
    <property type="protein sequence ID" value="CEM43065.1"/>
    <property type="molecule type" value="Genomic_DNA"/>
</dbReference>
<comment type="similarity">
    <text evidence="1">Belongs to the D-glutamate cyclase family.</text>
</comment>
<accession>A0A0G4HGJ1</accession>
<dbReference type="GO" id="GO:0047820">
    <property type="term" value="F:D-glutamate cyclase activity"/>
    <property type="evidence" value="ECO:0007669"/>
    <property type="project" value="TreeGrafter"/>
</dbReference>
<dbReference type="AlphaFoldDB" id="A0A0G4HGJ1"/>
<keyword evidence="2" id="KW-0456">Lyase</keyword>
<dbReference type="Gene3D" id="3.30.2040.10">
    <property type="entry name" value="PSTPO5379-like domain"/>
    <property type="match status" value="2"/>
</dbReference>
<reference evidence="4" key="1">
    <citation type="submission" date="2014-11" db="EMBL/GenBank/DDBJ databases">
        <authorList>
            <person name="Otto D Thomas"/>
            <person name="Naeem Raeece"/>
        </authorList>
    </citation>
    <scope>NUCLEOTIDE SEQUENCE</scope>
</reference>
<name>A0A0G4HGJ1_9ALVE</name>
<dbReference type="SUPFAM" id="SSF160920">
    <property type="entry name" value="PSTPO5379-like"/>
    <property type="match status" value="2"/>
</dbReference>
<dbReference type="GO" id="GO:0006536">
    <property type="term" value="P:glutamate metabolic process"/>
    <property type="evidence" value="ECO:0007669"/>
    <property type="project" value="TreeGrafter"/>
</dbReference>
<protein>
    <recommendedName>
        <fullName evidence="5">DUF1445 domain-containing protein</fullName>
    </recommendedName>
</protein>
<proteinExistence type="inferred from homology"/>
<evidence type="ECO:0000313" key="4">
    <source>
        <dbReference type="EMBL" id="CEM43065.1"/>
    </source>
</evidence>
<dbReference type="InterPro" id="IPR009906">
    <property type="entry name" value="D-Glu_cyclase"/>
</dbReference>
<dbReference type="InterPro" id="IPR038021">
    <property type="entry name" value="Putative_hydro-lyase"/>
</dbReference>
<organism evidence="4">
    <name type="scientific">Chromera velia CCMP2878</name>
    <dbReference type="NCBI Taxonomy" id="1169474"/>
    <lineage>
        <taxon>Eukaryota</taxon>
        <taxon>Sar</taxon>
        <taxon>Alveolata</taxon>
        <taxon>Colpodellida</taxon>
        <taxon>Chromeraceae</taxon>
        <taxon>Chromera</taxon>
    </lineage>
</organism>
<feature type="compositionally biased region" description="Basic and acidic residues" evidence="3">
    <location>
        <begin position="86"/>
        <end position="101"/>
    </location>
</feature>
<gene>
    <name evidence="4" type="ORF">Cvel_27243</name>
</gene>
<evidence type="ECO:0000256" key="3">
    <source>
        <dbReference type="SAM" id="MobiDB-lite"/>
    </source>
</evidence>
<evidence type="ECO:0000256" key="2">
    <source>
        <dbReference type="ARBA" id="ARBA00023239"/>
    </source>
</evidence>
<evidence type="ECO:0008006" key="5">
    <source>
        <dbReference type="Google" id="ProtNLM"/>
    </source>
</evidence>
<dbReference type="PANTHER" id="PTHR32022">
    <property type="entry name" value="D-GLUTAMATE CYCLASE, MITOCHONDRIAL"/>
    <property type="match status" value="1"/>
</dbReference>